<organism evidence="5 6">
    <name type="scientific">Romanomermis culicivorax</name>
    <name type="common">Nematode worm</name>
    <dbReference type="NCBI Taxonomy" id="13658"/>
    <lineage>
        <taxon>Eukaryota</taxon>
        <taxon>Metazoa</taxon>
        <taxon>Ecdysozoa</taxon>
        <taxon>Nematoda</taxon>
        <taxon>Enoplea</taxon>
        <taxon>Dorylaimia</taxon>
        <taxon>Mermithida</taxon>
        <taxon>Mermithoidea</taxon>
        <taxon>Mermithidae</taxon>
        <taxon>Romanomermis</taxon>
    </lineage>
</organism>
<dbReference type="PANTHER" id="PTHR46706">
    <property type="entry name" value="PROTEIN QUA-1-RELATED"/>
    <property type="match status" value="1"/>
</dbReference>
<feature type="domain" description="Hint" evidence="4">
    <location>
        <begin position="1"/>
        <end position="93"/>
    </location>
</feature>
<dbReference type="SUPFAM" id="SSF51294">
    <property type="entry name" value="Hedgehog/intein (Hint) domain"/>
    <property type="match status" value="1"/>
</dbReference>
<dbReference type="InterPro" id="IPR052140">
    <property type="entry name" value="Dev_Signal_Hedgehog-like"/>
</dbReference>
<proteinExistence type="predicted"/>
<dbReference type="Gene3D" id="2.170.16.10">
    <property type="entry name" value="Hedgehog/Intein (Hint) domain"/>
    <property type="match status" value="1"/>
</dbReference>
<keyword evidence="5" id="KW-1185">Reference proteome</keyword>
<name>A0A915JBI8_ROMCU</name>
<evidence type="ECO:0000259" key="4">
    <source>
        <dbReference type="SMART" id="SM00306"/>
    </source>
</evidence>
<dbReference type="WBParaSite" id="nRc.2.0.1.t23522-RA">
    <property type="protein sequence ID" value="nRc.2.0.1.t23522-RA"/>
    <property type="gene ID" value="nRc.2.0.1.g23522"/>
</dbReference>
<dbReference type="GO" id="GO:0005576">
    <property type="term" value="C:extracellular region"/>
    <property type="evidence" value="ECO:0007669"/>
    <property type="project" value="UniProtKB-SubCell"/>
</dbReference>
<evidence type="ECO:0000256" key="2">
    <source>
        <dbReference type="ARBA" id="ARBA00022473"/>
    </source>
</evidence>
<reference evidence="6" key="1">
    <citation type="submission" date="2022-11" db="UniProtKB">
        <authorList>
            <consortium name="WormBaseParasite"/>
        </authorList>
    </citation>
    <scope>IDENTIFICATION</scope>
</reference>
<evidence type="ECO:0000256" key="3">
    <source>
        <dbReference type="ARBA" id="ARBA00022729"/>
    </source>
</evidence>
<dbReference type="InterPro" id="IPR001767">
    <property type="entry name" value="Hedgehog_Hint"/>
</dbReference>
<dbReference type="GO" id="GO:0016540">
    <property type="term" value="P:protein autoprocessing"/>
    <property type="evidence" value="ECO:0007669"/>
    <property type="project" value="InterPro"/>
</dbReference>
<dbReference type="Pfam" id="PF01079">
    <property type="entry name" value="Hint"/>
    <property type="match status" value="1"/>
</dbReference>
<dbReference type="PRINTS" id="PR00632">
    <property type="entry name" value="SONICHHOG"/>
</dbReference>
<evidence type="ECO:0000313" key="5">
    <source>
        <dbReference type="Proteomes" id="UP000887565"/>
    </source>
</evidence>
<accession>A0A915JBI8</accession>
<dbReference type="InterPro" id="IPR001657">
    <property type="entry name" value="Hedgehog"/>
</dbReference>
<evidence type="ECO:0000256" key="1">
    <source>
        <dbReference type="ARBA" id="ARBA00004239"/>
    </source>
</evidence>
<dbReference type="AlphaFoldDB" id="A0A915JBI8"/>
<evidence type="ECO:0000313" key="6">
    <source>
        <dbReference type="WBParaSite" id="nRc.2.0.1.t23522-RA"/>
    </source>
</evidence>
<comment type="subcellular location">
    <subcellularLocation>
        <location evidence="1">Secreted</location>
        <location evidence="1">Extracellular space</location>
    </subcellularLocation>
</comment>
<dbReference type="InterPro" id="IPR036844">
    <property type="entry name" value="Hint_dom_sf"/>
</dbReference>
<keyword evidence="3" id="KW-0732">Signal</keyword>
<dbReference type="CDD" id="cd00081">
    <property type="entry name" value="Hint"/>
    <property type="match status" value="1"/>
</dbReference>
<sequence>MMKIADVAADSKSLIQVLSRDDTGRLIFSPIKSWLHAEPDREQVFLVFQTEHGQRLLLTKNHLIYCIDCSNDGPPQAIFADRLQPGQCVLVTAPNSRNLIRSRIRSRTSEIKRGVYAPITRRGNLIVD</sequence>
<keyword evidence="2" id="KW-0217">Developmental protein</keyword>
<dbReference type="PANTHER" id="PTHR46706:SF12">
    <property type="entry name" value="PROTEIN QUA-1-RELATED"/>
    <property type="match status" value="1"/>
</dbReference>
<dbReference type="SMART" id="SM00306">
    <property type="entry name" value="HintN"/>
    <property type="match status" value="1"/>
</dbReference>
<dbReference type="GO" id="GO:0007267">
    <property type="term" value="P:cell-cell signaling"/>
    <property type="evidence" value="ECO:0007669"/>
    <property type="project" value="InterPro"/>
</dbReference>
<dbReference type="Proteomes" id="UP000887565">
    <property type="component" value="Unplaced"/>
</dbReference>
<protein>
    <submittedName>
        <fullName evidence="6">Hint domain-containing protein</fullName>
    </submittedName>
</protein>
<dbReference type="InterPro" id="IPR003587">
    <property type="entry name" value="Hint_dom_N"/>
</dbReference>